<keyword evidence="3" id="KW-1185">Reference proteome</keyword>
<sequence length="128" mass="14402">MTIAKAFIYFTAIVFFGYGVLFLVKPGEQFYWLTHQVIIENNAFIDLRATYGGFSIAIGISLFYLARQNALIKLALAWIVILMIAMGGSRTMGMIIDGEANNLMIAYLASEIFAAIFAFWLLKRLDNK</sequence>
<dbReference type="Pfam" id="PF14248">
    <property type="entry name" value="DUF4345"/>
    <property type="match status" value="1"/>
</dbReference>
<organism evidence="2 3">
    <name type="scientific">Thalassotalea agarivorans</name>
    <name type="common">Thalassomonas agarivorans</name>
    <dbReference type="NCBI Taxonomy" id="349064"/>
    <lineage>
        <taxon>Bacteria</taxon>
        <taxon>Pseudomonadati</taxon>
        <taxon>Pseudomonadota</taxon>
        <taxon>Gammaproteobacteria</taxon>
        <taxon>Alteromonadales</taxon>
        <taxon>Colwelliaceae</taxon>
        <taxon>Thalassotalea</taxon>
    </lineage>
</organism>
<proteinExistence type="predicted"/>
<dbReference type="EMBL" id="FOHK01000018">
    <property type="protein sequence ID" value="SET88071.1"/>
    <property type="molecule type" value="Genomic_DNA"/>
</dbReference>
<keyword evidence="1" id="KW-1133">Transmembrane helix</keyword>
<feature type="transmembrane region" description="Helical" evidence="1">
    <location>
        <begin position="45"/>
        <end position="64"/>
    </location>
</feature>
<feature type="transmembrane region" description="Helical" evidence="1">
    <location>
        <begin position="6"/>
        <end position="24"/>
    </location>
</feature>
<dbReference type="Proteomes" id="UP000199308">
    <property type="component" value="Unassembled WGS sequence"/>
</dbReference>
<reference evidence="2 3" key="1">
    <citation type="submission" date="2016-10" db="EMBL/GenBank/DDBJ databases">
        <authorList>
            <person name="de Groot N.N."/>
        </authorList>
    </citation>
    <scope>NUCLEOTIDE SEQUENCE [LARGE SCALE GENOMIC DNA]</scope>
    <source>
        <strain evidence="2 3">DSM 19706</strain>
    </source>
</reference>
<keyword evidence="1" id="KW-0812">Transmembrane</keyword>
<gene>
    <name evidence="2" type="ORF">SAMN05660429_02960</name>
</gene>
<keyword evidence="1" id="KW-0472">Membrane</keyword>
<dbReference type="OrthoDB" id="6401891at2"/>
<dbReference type="RefSeq" id="WP_093332204.1">
    <property type="nucleotide sequence ID" value="NZ_AP027363.1"/>
</dbReference>
<evidence type="ECO:0000256" key="1">
    <source>
        <dbReference type="SAM" id="Phobius"/>
    </source>
</evidence>
<protein>
    <recommendedName>
        <fullName evidence="4">DUF4345 domain-containing protein</fullName>
    </recommendedName>
</protein>
<feature type="transmembrane region" description="Helical" evidence="1">
    <location>
        <begin position="100"/>
        <end position="122"/>
    </location>
</feature>
<dbReference type="InterPro" id="IPR025597">
    <property type="entry name" value="DUF4345"/>
</dbReference>
<dbReference type="AlphaFoldDB" id="A0A1I0HVA9"/>
<feature type="transmembrane region" description="Helical" evidence="1">
    <location>
        <begin position="70"/>
        <end position="88"/>
    </location>
</feature>
<accession>A0A1I0HVA9</accession>
<name>A0A1I0HVA9_THASX</name>
<evidence type="ECO:0000313" key="2">
    <source>
        <dbReference type="EMBL" id="SET88071.1"/>
    </source>
</evidence>
<evidence type="ECO:0000313" key="3">
    <source>
        <dbReference type="Proteomes" id="UP000199308"/>
    </source>
</evidence>
<evidence type="ECO:0008006" key="4">
    <source>
        <dbReference type="Google" id="ProtNLM"/>
    </source>
</evidence>